<dbReference type="Proteomes" id="UP000320179">
    <property type="component" value="Chromosome"/>
</dbReference>
<evidence type="ECO:0000313" key="2">
    <source>
        <dbReference type="Proteomes" id="UP000320179"/>
    </source>
</evidence>
<protein>
    <submittedName>
        <fullName evidence="1">Uncharacterized protein</fullName>
    </submittedName>
</protein>
<dbReference type="EMBL" id="CP017174">
    <property type="protein sequence ID" value="QDE69818.1"/>
    <property type="molecule type" value="Genomic_DNA"/>
</dbReference>
<evidence type="ECO:0000313" key="1">
    <source>
        <dbReference type="EMBL" id="QDE69818.1"/>
    </source>
</evidence>
<gene>
    <name evidence="1" type="ORF">BHS09_24130</name>
</gene>
<organism evidence="1 2">
    <name type="scientific">Myxococcus xanthus</name>
    <dbReference type="NCBI Taxonomy" id="34"/>
    <lineage>
        <taxon>Bacteria</taxon>
        <taxon>Pseudomonadati</taxon>
        <taxon>Myxococcota</taxon>
        <taxon>Myxococcia</taxon>
        <taxon>Myxococcales</taxon>
        <taxon>Cystobacterineae</taxon>
        <taxon>Myxococcaceae</taxon>
        <taxon>Myxococcus</taxon>
    </lineage>
</organism>
<proteinExistence type="predicted"/>
<sequence>MECYYRLLNRAKYAPMIEIAETGQWEIWMVLPGLDAPPEALFRFECFTSRHEGEYGVVVERNDVITFHDLLGESGRSLEMVWWALKAGVPS</sequence>
<name>A0AAE6KTY2_MYXXA</name>
<reference evidence="1 2" key="1">
    <citation type="journal article" date="2019" name="Science">
        <title>Social genes are selection hotspots in kin groups of a soil microbe.</title>
        <authorList>
            <person name="Wielgoss S."/>
            <person name="Wolfensberger R."/>
            <person name="Sun L."/>
            <person name="Fiegna F."/>
            <person name="Velicer G.J."/>
        </authorList>
    </citation>
    <scope>NUCLEOTIDE SEQUENCE [LARGE SCALE GENOMIC DNA]</scope>
    <source>
        <strain evidence="1 2">MC3.5.9c15</strain>
    </source>
</reference>
<dbReference type="AlphaFoldDB" id="A0AAE6KTY2"/>
<accession>A0AAE6KTY2</accession>